<dbReference type="InterPro" id="IPR027417">
    <property type="entry name" value="P-loop_NTPase"/>
</dbReference>
<evidence type="ECO:0000256" key="6">
    <source>
        <dbReference type="ARBA" id="ARBA00023163"/>
    </source>
</evidence>
<reference evidence="11" key="1">
    <citation type="submission" date="2018-05" db="EMBL/GenBank/DDBJ databases">
        <authorList>
            <person name="Cea G.-C."/>
            <person name="William W."/>
        </authorList>
    </citation>
    <scope>NUCLEOTIDE SEQUENCE [LARGE SCALE GENOMIC DNA]</scope>
    <source>
        <strain evidence="11">DB21MT 5</strain>
    </source>
</reference>
<evidence type="ECO:0000256" key="1">
    <source>
        <dbReference type="ARBA" id="ARBA00022553"/>
    </source>
</evidence>
<dbReference type="OrthoDB" id="9802186at2"/>
<dbReference type="Pfam" id="PF02954">
    <property type="entry name" value="HTH_8"/>
    <property type="match status" value="1"/>
</dbReference>
<dbReference type="InterPro" id="IPR058031">
    <property type="entry name" value="AAA_lid_NorR"/>
</dbReference>
<dbReference type="InterPro" id="IPR001789">
    <property type="entry name" value="Sig_transdc_resp-reg_receiver"/>
</dbReference>
<dbReference type="InterPro" id="IPR009057">
    <property type="entry name" value="Homeodomain-like_sf"/>
</dbReference>
<dbReference type="PANTHER" id="PTHR32071">
    <property type="entry name" value="TRANSCRIPTIONAL REGULATORY PROTEIN"/>
    <property type="match status" value="1"/>
</dbReference>
<dbReference type="GO" id="GO:0000160">
    <property type="term" value="P:phosphorelay signal transduction system"/>
    <property type="evidence" value="ECO:0007669"/>
    <property type="project" value="UniProtKB-KW"/>
</dbReference>
<dbReference type="KEGG" id="mya:MORIYA_1762"/>
<keyword evidence="3" id="KW-0067">ATP-binding</keyword>
<dbReference type="Gene3D" id="3.40.50.300">
    <property type="entry name" value="P-loop containing nucleotide triphosphate hydrolases"/>
    <property type="match status" value="1"/>
</dbReference>
<feature type="modified residue" description="4-aspartylphosphate" evidence="7">
    <location>
        <position position="57"/>
    </location>
</feature>
<dbReference type="Gene3D" id="1.10.10.60">
    <property type="entry name" value="Homeodomain-like"/>
    <property type="match status" value="1"/>
</dbReference>
<dbReference type="Pfam" id="PF14532">
    <property type="entry name" value="Sigma54_activ_2"/>
    <property type="match status" value="1"/>
</dbReference>
<dbReference type="RefSeq" id="WP_112714279.1">
    <property type="nucleotide sequence ID" value="NZ_LS483250.1"/>
</dbReference>
<evidence type="ECO:0000259" key="8">
    <source>
        <dbReference type="PROSITE" id="PS50045"/>
    </source>
</evidence>
<dbReference type="InterPro" id="IPR011006">
    <property type="entry name" value="CheY-like_superfamily"/>
</dbReference>
<keyword evidence="2" id="KW-0547">Nucleotide-binding</keyword>
<evidence type="ECO:0000313" key="10">
    <source>
        <dbReference type="EMBL" id="SQD78240.1"/>
    </source>
</evidence>
<dbReference type="PANTHER" id="PTHR32071:SF29">
    <property type="entry name" value="PHOSPHOGLYCERATE TRANSPORT SYSTEM TRANSCRIPTIONAL REGULATORY PROTEIN PGTA"/>
    <property type="match status" value="1"/>
</dbReference>
<dbReference type="GO" id="GO:0006355">
    <property type="term" value="P:regulation of DNA-templated transcription"/>
    <property type="evidence" value="ECO:0007669"/>
    <property type="project" value="InterPro"/>
</dbReference>
<evidence type="ECO:0000256" key="7">
    <source>
        <dbReference type="PROSITE-ProRule" id="PRU00169"/>
    </source>
</evidence>
<dbReference type="Gene3D" id="1.10.8.60">
    <property type="match status" value="1"/>
</dbReference>
<dbReference type="InterPro" id="IPR002078">
    <property type="entry name" value="Sigma_54_int"/>
</dbReference>
<accession>A0A330LN05</accession>
<proteinExistence type="predicted"/>
<dbReference type="EMBL" id="LS483250">
    <property type="protein sequence ID" value="SQD78240.1"/>
    <property type="molecule type" value="Genomic_DNA"/>
</dbReference>
<dbReference type="PROSITE" id="PS50110">
    <property type="entry name" value="RESPONSE_REGULATORY"/>
    <property type="match status" value="1"/>
</dbReference>
<feature type="domain" description="Response regulatory" evidence="9">
    <location>
        <begin position="8"/>
        <end position="122"/>
    </location>
</feature>
<keyword evidence="11" id="KW-1185">Reference proteome</keyword>
<keyword evidence="1 7" id="KW-0597">Phosphoprotein</keyword>
<dbReference type="Gene3D" id="3.40.50.2300">
    <property type="match status" value="1"/>
</dbReference>
<organism evidence="10 11">
    <name type="scientific">Moritella yayanosii</name>
    <dbReference type="NCBI Taxonomy" id="69539"/>
    <lineage>
        <taxon>Bacteria</taxon>
        <taxon>Pseudomonadati</taxon>
        <taxon>Pseudomonadota</taxon>
        <taxon>Gammaproteobacteria</taxon>
        <taxon>Alteromonadales</taxon>
        <taxon>Moritellaceae</taxon>
        <taxon>Moritella</taxon>
    </lineage>
</organism>
<sequence length="422" mass="48741">MKLSNNIQIVLIDDDQHILDSCQHLLKLAGYQTRAFLDPNMALQEIHPDWPGVILTDIYMPTMSGMELIDKIKAISPHLPIITITGHGDIAMAVEAMQKGAVDYLEKPLKPKKLLSLIKTVIEKRKKIIEQWEIIDNVLPEQLLGETQVIIETRKHIKLLATADRDALIHGESGTGRYTTAKLLHELSPRKSHPMIVKNGDDLLSIEELEKILKEAQNGSLILHDPCSMPTEVQRFLSHFLLNQERSGKRTVKLLVIFGQSPEDDLKEHRLLPELFYFLSQVRFFMPPLRKHKDDVILLFRHFLKKSCILLGKQRPKIEKAYLDTLKRHQWPGNVRELKSVAELYAIGVVKLSSTEHSQPIEQMTNPLDNLVEQYEKQLIEDALYLFAGHINDVSDYLKIQRKKLYHRMRKYDLDKANYKIK</sequence>
<dbReference type="SUPFAM" id="SSF52540">
    <property type="entry name" value="P-loop containing nucleoside triphosphate hydrolases"/>
    <property type="match status" value="1"/>
</dbReference>
<dbReference type="Proteomes" id="UP000250163">
    <property type="component" value="Chromosome MORIYA"/>
</dbReference>
<name>A0A330LN05_9GAMM</name>
<keyword evidence="5" id="KW-0805">Transcription regulation</keyword>
<dbReference type="Pfam" id="PF25601">
    <property type="entry name" value="AAA_lid_14"/>
    <property type="match status" value="1"/>
</dbReference>
<evidence type="ECO:0000256" key="2">
    <source>
        <dbReference type="ARBA" id="ARBA00022741"/>
    </source>
</evidence>
<dbReference type="SMART" id="SM00448">
    <property type="entry name" value="REC"/>
    <property type="match status" value="1"/>
</dbReference>
<protein>
    <submittedName>
        <fullName evidence="10">Two-component system response regulator</fullName>
    </submittedName>
</protein>
<dbReference type="Pfam" id="PF00072">
    <property type="entry name" value="Response_reg"/>
    <property type="match status" value="1"/>
</dbReference>
<evidence type="ECO:0000313" key="11">
    <source>
        <dbReference type="Proteomes" id="UP000250163"/>
    </source>
</evidence>
<gene>
    <name evidence="10" type="ORF">MORIYA_1762</name>
</gene>
<evidence type="ECO:0000256" key="4">
    <source>
        <dbReference type="ARBA" id="ARBA00023012"/>
    </source>
</evidence>
<evidence type="ECO:0000259" key="9">
    <source>
        <dbReference type="PROSITE" id="PS50110"/>
    </source>
</evidence>
<dbReference type="AlphaFoldDB" id="A0A330LN05"/>
<dbReference type="GO" id="GO:0043565">
    <property type="term" value="F:sequence-specific DNA binding"/>
    <property type="evidence" value="ECO:0007669"/>
    <property type="project" value="InterPro"/>
</dbReference>
<evidence type="ECO:0000256" key="5">
    <source>
        <dbReference type="ARBA" id="ARBA00023015"/>
    </source>
</evidence>
<keyword evidence="4" id="KW-0902">Two-component regulatory system</keyword>
<dbReference type="SUPFAM" id="SSF46689">
    <property type="entry name" value="Homeodomain-like"/>
    <property type="match status" value="1"/>
</dbReference>
<dbReference type="FunFam" id="3.40.50.2300:FF:000018">
    <property type="entry name" value="DNA-binding transcriptional regulator NtrC"/>
    <property type="match status" value="1"/>
</dbReference>
<dbReference type="PROSITE" id="PS50045">
    <property type="entry name" value="SIGMA54_INTERACT_4"/>
    <property type="match status" value="1"/>
</dbReference>
<dbReference type="SUPFAM" id="SSF52172">
    <property type="entry name" value="CheY-like"/>
    <property type="match status" value="1"/>
</dbReference>
<dbReference type="InterPro" id="IPR002197">
    <property type="entry name" value="HTH_Fis"/>
</dbReference>
<keyword evidence="6" id="KW-0804">Transcription</keyword>
<feature type="domain" description="Sigma-54 factor interaction" evidence="8">
    <location>
        <begin position="143"/>
        <end position="347"/>
    </location>
</feature>
<evidence type="ECO:0000256" key="3">
    <source>
        <dbReference type="ARBA" id="ARBA00022840"/>
    </source>
</evidence>
<dbReference type="GO" id="GO:0005524">
    <property type="term" value="F:ATP binding"/>
    <property type="evidence" value="ECO:0007669"/>
    <property type="project" value="UniProtKB-KW"/>
</dbReference>